<dbReference type="PANTHER" id="PTHR33362:SF5">
    <property type="entry name" value="C4-DICARBOXYLATE TRAP TRANSPORTER LARGE PERMEASE PROTEIN DCTM"/>
    <property type="match status" value="1"/>
</dbReference>
<feature type="transmembrane region" description="Helical" evidence="7">
    <location>
        <begin position="142"/>
        <end position="165"/>
    </location>
</feature>
<evidence type="ECO:0000259" key="8">
    <source>
        <dbReference type="Pfam" id="PF06808"/>
    </source>
</evidence>
<sequence>MTDALIIFAILIVLLFARLPVGFAMAGVGIAGFAYYVGWPGTFAMIGRIAFDTPQRAEFAVVPLFVLMGNFITRAGLADELYAAAYAWIGHRRGGLAMATIVSCGGFSAVCGSSVATAATMAKVAMPPMRRFKYEDSLATGAIAAGGTLGILIPPSVVLVIYGIMTS</sequence>
<feature type="domain" description="TRAP C4-dicarboxylate transport system permease DctM subunit" evidence="8">
    <location>
        <begin position="8"/>
        <end position="164"/>
    </location>
</feature>
<feature type="non-terminal residue" evidence="9">
    <location>
        <position position="167"/>
    </location>
</feature>
<keyword evidence="6 7" id="KW-0472">Membrane</keyword>
<dbReference type="PANTHER" id="PTHR33362">
    <property type="entry name" value="SIALIC ACID TRAP TRANSPORTER PERMEASE PROTEIN SIAT-RELATED"/>
    <property type="match status" value="1"/>
</dbReference>
<evidence type="ECO:0000313" key="9">
    <source>
        <dbReference type="EMBL" id="SVB44422.1"/>
    </source>
</evidence>
<dbReference type="EMBL" id="UINC01042164">
    <property type="protein sequence ID" value="SVB44422.1"/>
    <property type="molecule type" value="Genomic_DNA"/>
</dbReference>
<proteinExistence type="predicted"/>
<gene>
    <name evidence="9" type="ORF">METZ01_LOCUS197276</name>
</gene>
<evidence type="ECO:0000256" key="2">
    <source>
        <dbReference type="ARBA" id="ARBA00022475"/>
    </source>
</evidence>
<feature type="transmembrane region" description="Helical" evidence="7">
    <location>
        <begin position="59"/>
        <end position="77"/>
    </location>
</feature>
<keyword evidence="4 7" id="KW-0812">Transmembrane</keyword>
<evidence type="ECO:0000256" key="6">
    <source>
        <dbReference type="ARBA" id="ARBA00023136"/>
    </source>
</evidence>
<protein>
    <recommendedName>
        <fullName evidence="8">TRAP C4-dicarboxylate transport system permease DctM subunit domain-containing protein</fullName>
    </recommendedName>
</protein>
<reference evidence="9" key="1">
    <citation type="submission" date="2018-05" db="EMBL/GenBank/DDBJ databases">
        <authorList>
            <person name="Lanie J.A."/>
            <person name="Ng W.-L."/>
            <person name="Kazmierczak K.M."/>
            <person name="Andrzejewski T.M."/>
            <person name="Davidsen T.M."/>
            <person name="Wayne K.J."/>
            <person name="Tettelin H."/>
            <person name="Glass J.I."/>
            <person name="Rusch D."/>
            <person name="Podicherti R."/>
            <person name="Tsui H.-C.T."/>
            <person name="Winkler M.E."/>
        </authorList>
    </citation>
    <scope>NUCLEOTIDE SEQUENCE</scope>
</reference>
<keyword evidence="5 7" id="KW-1133">Transmembrane helix</keyword>
<comment type="subcellular location">
    <subcellularLocation>
        <location evidence="1">Cell inner membrane</location>
        <topology evidence="1">Multi-pass membrane protein</topology>
    </subcellularLocation>
</comment>
<evidence type="ECO:0000256" key="3">
    <source>
        <dbReference type="ARBA" id="ARBA00022519"/>
    </source>
</evidence>
<evidence type="ECO:0000256" key="1">
    <source>
        <dbReference type="ARBA" id="ARBA00004429"/>
    </source>
</evidence>
<evidence type="ECO:0000256" key="4">
    <source>
        <dbReference type="ARBA" id="ARBA00022692"/>
    </source>
</evidence>
<feature type="transmembrane region" description="Helical" evidence="7">
    <location>
        <begin position="97"/>
        <end position="121"/>
    </location>
</feature>
<dbReference type="InterPro" id="IPR010656">
    <property type="entry name" value="DctM"/>
</dbReference>
<name>A0A382E234_9ZZZZ</name>
<keyword evidence="2" id="KW-1003">Cell membrane</keyword>
<feature type="transmembrane region" description="Helical" evidence="7">
    <location>
        <begin position="6"/>
        <end position="38"/>
    </location>
</feature>
<dbReference type="GO" id="GO:0005886">
    <property type="term" value="C:plasma membrane"/>
    <property type="evidence" value="ECO:0007669"/>
    <property type="project" value="UniProtKB-SubCell"/>
</dbReference>
<evidence type="ECO:0000256" key="5">
    <source>
        <dbReference type="ARBA" id="ARBA00022989"/>
    </source>
</evidence>
<dbReference type="InterPro" id="IPR004681">
    <property type="entry name" value="TRAP_DctM"/>
</dbReference>
<accession>A0A382E234</accession>
<keyword evidence="3" id="KW-0997">Cell inner membrane</keyword>
<dbReference type="AlphaFoldDB" id="A0A382E234"/>
<dbReference type="Pfam" id="PF06808">
    <property type="entry name" value="DctM"/>
    <property type="match status" value="1"/>
</dbReference>
<dbReference type="GO" id="GO:0022857">
    <property type="term" value="F:transmembrane transporter activity"/>
    <property type="evidence" value="ECO:0007669"/>
    <property type="project" value="TreeGrafter"/>
</dbReference>
<evidence type="ECO:0000256" key="7">
    <source>
        <dbReference type="SAM" id="Phobius"/>
    </source>
</evidence>
<organism evidence="9">
    <name type="scientific">marine metagenome</name>
    <dbReference type="NCBI Taxonomy" id="408172"/>
    <lineage>
        <taxon>unclassified sequences</taxon>
        <taxon>metagenomes</taxon>
        <taxon>ecological metagenomes</taxon>
    </lineage>
</organism>